<reference evidence="2 3" key="1">
    <citation type="submission" date="2023-06" db="EMBL/GenBank/DDBJ databases">
        <title>Rock-solubilizing bacteria, Microbacterium invictum, promotes re-establishment of vegetation in rocky wasteland by accelerating rock bio-weathering and reshaping soil bacterial community.</title>
        <authorList>
            <person name="Liu C."/>
        </authorList>
    </citation>
    <scope>NUCLEOTIDE SEQUENCE [LARGE SCALE GENOMIC DNA]</scope>
    <source>
        <strain evidence="2 3">X-18</strain>
    </source>
</reference>
<gene>
    <name evidence="2" type="ORF">T9R20_13185</name>
</gene>
<organism evidence="2 3">
    <name type="scientific">Microbacterium invictum</name>
    <dbReference type="NCBI Taxonomy" id="515415"/>
    <lineage>
        <taxon>Bacteria</taxon>
        <taxon>Bacillati</taxon>
        <taxon>Actinomycetota</taxon>
        <taxon>Actinomycetes</taxon>
        <taxon>Micrococcales</taxon>
        <taxon>Microbacteriaceae</taxon>
        <taxon>Microbacterium</taxon>
    </lineage>
</organism>
<dbReference type="GO" id="GO:0016787">
    <property type="term" value="F:hydrolase activity"/>
    <property type="evidence" value="ECO:0007669"/>
    <property type="project" value="UniProtKB-KW"/>
</dbReference>
<evidence type="ECO:0000313" key="3">
    <source>
        <dbReference type="Proteomes" id="UP001324533"/>
    </source>
</evidence>
<name>A0ABZ0V7R5_9MICO</name>
<dbReference type="SUPFAM" id="SSF53474">
    <property type="entry name" value="alpha/beta-Hydrolases"/>
    <property type="match status" value="1"/>
</dbReference>
<proteinExistence type="predicted"/>
<dbReference type="InterPro" id="IPR029058">
    <property type="entry name" value="AB_hydrolase_fold"/>
</dbReference>
<dbReference type="EMBL" id="CP139779">
    <property type="protein sequence ID" value="WQB69642.1"/>
    <property type="molecule type" value="Genomic_DNA"/>
</dbReference>
<dbReference type="PANTHER" id="PTHR46623:SF6">
    <property type="entry name" value="ALPHA_BETA-HYDROLASES SUPERFAMILY PROTEIN"/>
    <property type="match status" value="1"/>
</dbReference>
<accession>A0ABZ0V7R5</accession>
<dbReference type="Gene3D" id="3.40.50.1820">
    <property type="entry name" value="alpha/beta hydrolase"/>
    <property type="match status" value="1"/>
</dbReference>
<evidence type="ECO:0000259" key="1">
    <source>
        <dbReference type="Pfam" id="PF01738"/>
    </source>
</evidence>
<dbReference type="RefSeq" id="WP_322409764.1">
    <property type="nucleotide sequence ID" value="NZ_CP139779.1"/>
</dbReference>
<keyword evidence="2" id="KW-0378">Hydrolase</keyword>
<keyword evidence="3" id="KW-1185">Reference proteome</keyword>
<protein>
    <submittedName>
        <fullName evidence="2">Dienelactone hydrolase family protein</fullName>
    </submittedName>
</protein>
<sequence length="192" mass="20450">MADVLLFHHVQGLTPGMAAFAETLRSAGHTVHLPDLFDGHTFDSIDDGMAHVREIGGFAAVLARAESSTDGLPHELVYAGFSLGVVPAQKLAQTRPGGRGALFYSACLPEEEFGTWPSGLRAQVHGMADDPFFTEEDGDLAAARALAASHPSVEIFLYPGDQHLFADDSLPDYDQKASALLVSRTLAFLASL</sequence>
<dbReference type="InterPro" id="IPR002925">
    <property type="entry name" value="Dienelactn_hydro"/>
</dbReference>
<dbReference type="Pfam" id="PF01738">
    <property type="entry name" value="DLH"/>
    <property type="match status" value="1"/>
</dbReference>
<dbReference type="InterPro" id="IPR051049">
    <property type="entry name" value="Dienelactone_hydrolase-like"/>
</dbReference>
<feature type="domain" description="Dienelactone hydrolase" evidence="1">
    <location>
        <begin position="4"/>
        <end position="190"/>
    </location>
</feature>
<dbReference type="PANTHER" id="PTHR46623">
    <property type="entry name" value="CARBOXYMETHYLENEBUTENOLIDASE-RELATED"/>
    <property type="match status" value="1"/>
</dbReference>
<dbReference type="Proteomes" id="UP001324533">
    <property type="component" value="Chromosome"/>
</dbReference>
<evidence type="ECO:0000313" key="2">
    <source>
        <dbReference type="EMBL" id="WQB69642.1"/>
    </source>
</evidence>